<proteinExistence type="predicted"/>
<gene>
    <name evidence="2" type="ORF">PV04_07195</name>
</gene>
<name>A0A0D2CI51_9EURO</name>
<sequence length="118" mass="12198">MAGAVLNVVGLIAGAIPLIPVLDNLVAAPADQITSVNMGGSASARICLIVSQAKLREWQCAKGSHVQASRSTFTVKITPNEDVGNIAAEYIAITNGGHDAICIAYLTVTFATGEKTFI</sequence>
<evidence type="ECO:0000313" key="2">
    <source>
        <dbReference type="EMBL" id="KIW64891.1"/>
    </source>
</evidence>
<protein>
    <recommendedName>
        <fullName evidence="4">CARDB domain-containing protein</fullName>
    </recommendedName>
</protein>
<keyword evidence="1" id="KW-0732">Signal</keyword>
<dbReference type="EMBL" id="KN846960">
    <property type="protein sequence ID" value="KIW64891.1"/>
    <property type="molecule type" value="Genomic_DNA"/>
</dbReference>
<evidence type="ECO:0000313" key="3">
    <source>
        <dbReference type="Proteomes" id="UP000054266"/>
    </source>
</evidence>
<dbReference type="Proteomes" id="UP000054266">
    <property type="component" value="Unassembled WGS sequence"/>
</dbReference>
<organism evidence="2 3">
    <name type="scientific">Phialophora macrospora</name>
    <dbReference type="NCBI Taxonomy" id="1851006"/>
    <lineage>
        <taxon>Eukaryota</taxon>
        <taxon>Fungi</taxon>
        <taxon>Dikarya</taxon>
        <taxon>Ascomycota</taxon>
        <taxon>Pezizomycotina</taxon>
        <taxon>Eurotiomycetes</taxon>
        <taxon>Chaetothyriomycetidae</taxon>
        <taxon>Chaetothyriales</taxon>
        <taxon>Herpotrichiellaceae</taxon>
        <taxon>Phialophora</taxon>
    </lineage>
</organism>
<feature type="chain" id="PRO_5002239733" description="CARDB domain-containing protein" evidence="1">
    <location>
        <begin position="18"/>
        <end position="118"/>
    </location>
</feature>
<feature type="signal peptide" evidence="1">
    <location>
        <begin position="1"/>
        <end position="17"/>
    </location>
</feature>
<evidence type="ECO:0008006" key="4">
    <source>
        <dbReference type="Google" id="ProtNLM"/>
    </source>
</evidence>
<evidence type="ECO:0000256" key="1">
    <source>
        <dbReference type="SAM" id="SignalP"/>
    </source>
</evidence>
<reference evidence="2 3" key="1">
    <citation type="submission" date="2015-01" db="EMBL/GenBank/DDBJ databases">
        <title>The Genome Sequence of Capronia semiimmersa CBS27337.</title>
        <authorList>
            <consortium name="The Broad Institute Genomics Platform"/>
            <person name="Cuomo C."/>
            <person name="de Hoog S."/>
            <person name="Gorbushina A."/>
            <person name="Stielow B."/>
            <person name="Teixiera M."/>
            <person name="Abouelleil A."/>
            <person name="Chapman S.B."/>
            <person name="Priest M."/>
            <person name="Young S.K."/>
            <person name="Wortman J."/>
            <person name="Nusbaum C."/>
            <person name="Birren B."/>
        </authorList>
    </citation>
    <scope>NUCLEOTIDE SEQUENCE [LARGE SCALE GENOMIC DNA]</scope>
    <source>
        <strain evidence="2 3">CBS 27337</strain>
    </source>
</reference>
<dbReference type="HOGENOM" id="CLU_2072851_0_0_1"/>
<keyword evidence="3" id="KW-1185">Reference proteome</keyword>
<dbReference type="AlphaFoldDB" id="A0A0D2CI51"/>
<accession>A0A0D2CI51</accession>